<comment type="caution">
    <text evidence="1">The sequence shown here is derived from an EMBL/GenBank/DDBJ whole genome shotgun (WGS) entry which is preliminary data.</text>
</comment>
<dbReference type="AlphaFoldDB" id="A0A645F816"/>
<evidence type="ECO:0000313" key="1">
    <source>
        <dbReference type="EMBL" id="MPN10040.1"/>
    </source>
</evidence>
<gene>
    <name evidence="1" type="ORF">SDC9_157333</name>
</gene>
<reference evidence="1" key="1">
    <citation type="submission" date="2019-08" db="EMBL/GenBank/DDBJ databases">
        <authorList>
            <person name="Kucharzyk K."/>
            <person name="Murdoch R.W."/>
            <person name="Higgins S."/>
            <person name="Loffler F."/>
        </authorList>
    </citation>
    <scope>NUCLEOTIDE SEQUENCE</scope>
</reference>
<protein>
    <submittedName>
        <fullName evidence="1">Uncharacterized protein</fullName>
    </submittedName>
</protein>
<name>A0A645F816_9ZZZZ</name>
<organism evidence="1">
    <name type="scientific">bioreactor metagenome</name>
    <dbReference type="NCBI Taxonomy" id="1076179"/>
    <lineage>
        <taxon>unclassified sequences</taxon>
        <taxon>metagenomes</taxon>
        <taxon>ecological metagenomes</taxon>
    </lineage>
</organism>
<sequence>MVYDLFDGVKEKAHMQLDNIFWDTDKKNETRYATLSITYMFNNYKKKYRGESAAQDDINRF</sequence>
<accession>A0A645F816</accession>
<proteinExistence type="predicted"/>
<dbReference type="EMBL" id="VSSQ01056180">
    <property type="protein sequence ID" value="MPN10040.1"/>
    <property type="molecule type" value="Genomic_DNA"/>
</dbReference>